<gene>
    <name evidence="1" type="ORF">CIK83_07420</name>
</gene>
<dbReference type="EMBL" id="QPGL01000001">
    <property type="protein sequence ID" value="RCS73463.1"/>
    <property type="molecule type" value="Genomic_DNA"/>
</dbReference>
<dbReference type="RefSeq" id="WP_086959240.1">
    <property type="nucleotide sequence ID" value="NZ_AP018680.1"/>
</dbReference>
<evidence type="ECO:0000313" key="2">
    <source>
        <dbReference type="Proteomes" id="UP000252479"/>
    </source>
</evidence>
<name>A0A368LPP5_9VIBR</name>
<sequence length="248" mass="28347">MKKLIIFLLVFVSLPTLARSFDIEVIIFKRNVAPTQVNEAWPQDLDPINFERSFSYRDKDMMSSNGAFLLPSGYYRLNRQFEALERHAGFKPLVHVAWRQTDRGPSRAPILHIQAGQDFSGNYAPDGRSLSAITEDGTPTSIEKRPLNELDGTIQVYVQHYLYLQTNLDLRVPGKNEVVLQNSVLDATDENDDGMVQVGNLEPIKPKVEVQDFLNSYRMQQKRQIRSGETHYLDNPLMGVIIQIRKAQ</sequence>
<organism evidence="1 2">
    <name type="scientific">Vibrio casei</name>
    <dbReference type="NCBI Taxonomy" id="673372"/>
    <lineage>
        <taxon>Bacteria</taxon>
        <taxon>Pseudomonadati</taxon>
        <taxon>Pseudomonadota</taxon>
        <taxon>Gammaproteobacteria</taxon>
        <taxon>Vibrionales</taxon>
        <taxon>Vibrionaceae</taxon>
        <taxon>Vibrio</taxon>
    </lineage>
</organism>
<dbReference type="AlphaFoldDB" id="A0A368LPP5"/>
<dbReference type="GeneID" id="303188747"/>
<protein>
    <recommendedName>
        <fullName evidence="3">Peptidoglycan-binding protein CsiV</fullName>
    </recommendedName>
</protein>
<proteinExistence type="predicted"/>
<dbReference type="OrthoDB" id="5566524at2"/>
<evidence type="ECO:0008006" key="3">
    <source>
        <dbReference type="Google" id="ProtNLM"/>
    </source>
</evidence>
<comment type="caution">
    <text evidence="1">The sequence shown here is derived from an EMBL/GenBank/DDBJ whole genome shotgun (WGS) entry which is preliminary data.</text>
</comment>
<dbReference type="Proteomes" id="UP000252479">
    <property type="component" value="Unassembled WGS sequence"/>
</dbReference>
<dbReference type="Pfam" id="PF10972">
    <property type="entry name" value="CsiV"/>
    <property type="match status" value="1"/>
</dbReference>
<accession>A0A368LPP5</accession>
<dbReference type="InterPro" id="IPR021241">
    <property type="entry name" value="CsiV"/>
</dbReference>
<evidence type="ECO:0000313" key="1">
    <source>
        <dbReference type="EMBL" id="RCS73463.1"/>
    </source>
</evidence>
<keyword evidence="2" id="KW-1185">Reference proteome</keyword>
<reference evidence="1 2" key="1">
    <citation type="journal article" date="2017" name="Elife">
        <title>Extensive horizontal gene transfer in cheese-associated bacteria.</title>
        <authorList>
            <person name="Bonham K.S."/>
            <person name="Wolfe B.E."/>
            <person name="Dutton R.J."/>
        </authorList>
    </citation>
    <scope>NUCLEOTIDE SEQUENCE [LARGE SCALE GENOMIC DNA]</scope>
    <source>
        <strain evidence="1 2">JB196</strain>
    </source>
</reference>